<dbReference type="OrthoDB" id="6436917at2759"/>
<gene>
    <name evidence="1" type="ORF">OCBIM_22029130mg</name>
</gene>
<reference evidence="1" key="1">
    <citation type="submission" date="2015-07" db="EMBL/GenBank/DDBJ databases">
        <title>MeaNS - Measles Nucleotide Surveillance Program.</title>
        <authorList>
            <person name="Tran T."/>
            <person name="Druce J."/>
        </authorList>
    </citation>
    <scope>NUCLEOTIDE SEQUENCE</scope>
    <source>
        <strain evidence="1">UCB-OBI-ISO-001</strain>
        <tissue evidence="1">Gonad</tissue>
    </source>
</reference>
<dbReference type="EMBL" id="KQ420661">
    <property type="protein sequence ID" value="KOF79683.1"/>
    <property type="molecule type" value="Genomic_DNA"/>
</dbReference>
<proteinExistence type="predicted"/>
<name>A0A0L8GRT7_OCTBM</name>
<evidence type="ECO:0000313" key="1">
    <source>
        <dbReference type="EMBL" id="KOF79683.1"/>
    </source>
</evidence>
<organism evidence="1">
    <name type="scientific">Octopus bimaculoides</name>
    <name type="common">California two-spotted octopus</name>
    <dbReference type="NCBI Taxonomy" id="37653"/>
    <lineage>
        <taxon>Eukaryota</taxon>
        <taxon>Metazoa</taxon>
        <taxon>Spiralia</taxon>
        <taxon>Lophotrochozoa</taxon>
        <taxon>Mollusca</taxon>
        <taxon>Cephalopoda</taxon>
        <taxon>Coleoidea</taxon>
        <taxon>Octopodiformes</taxon>
        <taxon>Octopoda</taxon>
        <taxon>Incirrata</taxon>
        <taxon>Octopodidae</taxon>
        <taxon>Octopus</taxon>
    </lineage>
</organism>
<dbReference type="AlphaFoldDB" id="A0A0L8GRT7"/>
<sequence>MTTVQQKTQCVLWHAEFKSVVLVQRHFRRSYGQDPLTDRTIVRWFNQFKVTGNVNIRKSPGWPRTSEEKAGRLRLSCLRSPKKSIARRSLELRMLKTTIQNVLLKRLRLHTYKIQMRHTVKESADFRKAEHM</sequence>
<accession>A0A0L8GRT7</accession>
<protein>
    <submittedName>
        <fullName evidence="1">Uncharacterized protein</fullName>
    </submittedName>
</protein>